<dbReference type="GO" id="GO:0005524">
    <property type="term" value="F:ATP binding"/>
    <property type="evidence" value="ECO:0007669"/>
    <property type="project" value="UniProtKB-KW"/>
</dbReference>
<dbReference type="eggNOG" id="KOG4658">
    <property type="taxonomic scope" value="Eukaryota"/>
</dbReference>
<evidence type="ECO:0000259" key="10">
    <source>
        <dbReference type="Pfam" id="PF25019"/>
    </source>
</evidence>
<dbReference type="EMBL" id="CM002289">
    <property type="protein sequence ID" value="ESW29499.1"/>
    <property type="molecule type" value="Genomic_DNA"/>
</dbReference>
<dbReference type="CDD" id="cd14798">
    <property type="entry name" value="RX-CC_like"/>
    <property type="match status" value="1"/>
</dbReference>
<evidence type="ECO:0000259" key="6">
    <source>
        <dbReference type="Pfam" id="PF00931"/>
    </source>
</evidence>
<dbReference type="Gramene" id="ESW29499">
    <property type="protein sequence ID" value="ESW29499"/>
    <property type="gene ID" value="PHAVU_002G075300g"/>
</dbReference>
<dbReference type="Pfam" id="PF00931">
    <property type="entry name" value="NB-ARC"/>
    <property type="match status" value="1"/>
</dbReference>
<keyword evidence="2" id="KW-0677">Repeat</keyword>
<dbReference type="InterPro" id="IPR056789">
    <property type="entry name" value="LRR_R13L1-DRL21"/>
</dbReference>
<dbReference type="STRING" id="3885.V7CH80"/>
<dbReference type="OMA" id="DEDMMFI"/>
<dbReference type="SMR" id="V7CH80"/>
<dbReference type="Gene3D" id="1.20.5.4130">
    <property type="match status" value="1"/>
</dbReference>
<dbReference type="SUPFAM" id="SSF52540">
    <property type="entry name" value="P-loop containing nucleoside triphosphate hydrolases"/>
    <property type="match status" value="1"/>
</dbReference>
<evidence type="ECO:0000259" key="9">
    <source>
        <dbReference type="Pfam" id="PF23559"/>
    </source>
</evidence>
<reference evidence="12" key="1">
    <citation type="journal article" date="2014" name="Nat. Genet.">
        <title>A reference genome for common bean and genome-wide analysis of dual domestications.</title>
        <authorList>
            <person name="Schmutz J."/>
            <person name="McClean P.E."/>
            <person name="Mamidi S."/>
            <person name="Wu G.A."/>
            <person name="Cannon S.B."/>
            <person name="Grimwood J."/>
            <person name="Jenkins J."/>
            <person name="Shu S."/>
            <person name="Song Q."/>
            <person name="Chavarro C."/>
            <person name="Torres-Torres M."/>
            <person name="Geffroy V."/>
            <person name="Moghaddam S.M."/>
            <person name="Gao D."/>
            <person name="Abernathy B."/>
            <person name="Barry K."/>
            <person name="Blair M."/>
            <person name="Brick M.A."/>
            <person name="Chovatia M."/>
            <person name="Gepts P."/>
            <person name="Goodstein D.M."/>
            <person name="Gonzales M."/>
            <person name="Hellsten U."/>
            <person name="Hyten D.L."/>
            <person name="Jia G."/>
            <person name="Kelly J.D."/>
            <person name="Kudrna D."/>
            <person name="Lee R."/>
            <person name="Richard M.M."/>
            <person name="Miklas P.N."/>
            <person name="Osorno J.M."/>
            <person name="Rodrigues J."/>
            <person name="Thareau V."/>
            <person name="Urrea C.A."/>
            <person name="Wang M."/>
            <person name="Yu Y."/>
            <person name="Zhang M."/>
            <person name="Wing R.A."/>
            <person name="Cregan P.B."/>
            <person name="Rokhsar D.S."/>
            <person name="Jackson S.A."/>
        </authorList>
    </citation>
    <scope>NUCLEOTIDE SEQUENCE [LARGE SCALE GENOMIC DNA]</scope>
    <source>
        <strain evidence="12">cv. G19833</strain>
    </source>
</reference>
<evidence type="ECO:0000256" key="2">
    <source>
        <dbReference type="ARBA" id="ARBA00022737"/>
    </source>
</evidence>
<dbReference type="InterPro" id="IPR038005">
    <property type="entry name" value="RX-like_CC"/>
</dbReference>
<accession>V7CH80</accession>
<dbReference type="GO" id="GO:0043531">
    <property type="term" value="F:ADP binding"/>
    <property type="evidence" value="ECO:0007669"/>
    <property type="project" value="InterPro"/>
</dbReference>
<feature type="domain" description="Disease resistance protein At4g27190-like leucine-rich repeats" evidence="8">
    <location>
        <begin position="847"/>
        <end position="977"/>
    </location>
</feature>
<proteinExistence type="predicted"/>
<keyword evidence="5" id="KW-0067">ATP-binding</keyword>
<dbReference type="SUPFAM" id="SSF52058">
    <property type="entry name" value="L domain-like"/>
    <property type="match status" value="1"/>
</dbReference>
<sequence>MAEAVLEGVLGSLTSLAGAELGSFLGFSGEKEKLESMFTAIKAALEDAEEKQFSDKATKDWVGKLKDAAYELDDILDECVYEQLRIEQEEEGGVRCCVSEMVLSSYLSSFHPINIYFRYNIAKRMKIVSERLDRIASEKDQLRLTSTVQEETRGVPEWRQTFSLVTEPKVYGREKDIKKVVDFLAGAASRDENLPVYPIVGQGGLGKTTLAKLIFNHKDLKDFELRIWVCVSEDFGLERMLKAIIQAATNKEVCKDLGPEPMQRILRNLLAGKRYLLVLDDVWDVTRQNWEKNWQMLRSVLDCGEKGASVLVTTRFSNVADIMGTVKHLHRLSELSVYYCWELFKDQAFGADEVEPEELVVIGREIVKKCGGVPLAANAIGGFLRFHRNKDKWLNIMKSNLLTLSPNEKSIMPVLRLSYLNLPIELRQCFAYCAIFPKDERIEKQYLIELWMANGFISSYGRLDAEDVGDEVWKELYRRSFFQDIETDEFGKVKSFKMHDLVHDLAKFVAEEVGCITDDDDAPALFERKRIHHLSDYRWWLHSTPLHQVKSLRTYVDRRTTDELSSDVLKCYSLRLLHLSRWKELSSSIGDLKHLRYLNLSYGDFKTLPESICKLLYLKMLKLDYCFSLKKLPDSLVRLKALQELSLKHCRSLSRLPPYIGKLNSLRSLSMYLVGEERGFLLAELGPLKLKRDLDIKHLERVKSINDAKEANMSSKQLNRLTLRWKGFRKGEVEGNDEKVLEALEPCRETLESLRVEGYRGARFPEWMSSPSFRYLSFLVLWGCRNCVQLPVLGKLPSLKRLNIVWAEYAKYVHEESCDEDVIFMALEYLSLSRLPSLIKLSREDGKNLFPCLSTLEIDNCSNFLAEEGWLQGLQSLKKLKMKMCPKLNVWAGLQCGTCLEDLTIERCEEVEGLQHMTSLKKLTLRNVPNIEFLLQELPFGDLPWLRELGIVECYKLMRLPTSLSLSSLEKLSIIGCNHELEKRCEKENGEDWPIIAHIPHLYTL</sequence>
<evidence type="ECO:0000313" key="12">
    <source>
        <dbReference type="Proteomes" id="UP000000226"/>
    </source>
</evidence>
<dbReference type="InterPro" id="IPR041118">
    <property type="entry name" value="Rx_N"/>
</dbReference>
<evidence type="ECO:0000313" key="11">
    <source>
        <dbReference type="EMBL" id="ESW29499.1"/>
    </source>
</evidence>
<evidence type="ECO:0000256" key="1">
    <source>
        <dbReference type="ARBA" id="ARBA00022614"/>
    </source>
</evidence>
<dbReference type="Pfam" id="PF23247">
    <property type="entry name" value="LRR_RPS2"/>
    <property type="match status" value="1"/>
</dbReference>
<dbReference type="InterPro" id="IPR002182">
    <property type="entry name" value="NB-ARC"/>
</dbReference>
<keyword evidence="1" id="KW-0433">Leucine-rich repeat</keyword>
<dbReference type="GO" id="GO:0051707">
    <property type="term" value="P:response to other organism"/>
    <property type="evidence" value="ECO:0007669"/>
    <property type="project" value="UniProtKB-ARBA"/>
</dbReference>
<evidence type="ECO:0008006" key="13">
    <source>
        <dbReference type="Google" id="ProtNLM"/>
    </source>
</evidence>
<evidence type="ECO:0000259" key="7">
    <source>
        <dbReference type="Pfam" id="PF18052"/>
    </source>
</evidence>
<evidence type="ECO:0000256" key="5">
    <source>
        <dbReference type="ARBA" id="ARBA00022840"/>
    </source>
</evidence>
<dbReference type="FunFam" id="1.10.10.10:FF:000322">
    <property type="entry name" value="Probable disease resistance protein At1g63360"/>
    <property type="match status" value="1"/>
</dbReference>
<dbReference type="InterPro" id="IPR042197">
    <property type="entry name" value="Apaf_helical"/>
</dbReference>
<dbReference type="Gene3D" id="1.10.10.10">
    <property type="entry name" value="Winged helix-like DNA-binding domain superfamily/Winged helix DNA-binding domain"/>
    <property type="match status" value="1"/>
</dbReference>
<name>V7CH80_PHAVU</name>
<dbReference type="InterPro" id="IPR057135">
    <property type="entry name" value="At4g27190-like_LRR"/>
</dbReference>
<dbReference type="InterPro" id="IPR058922">
    <property type="entry name" value="WHD_DRP"/>
</dbReference>
<dbReference type="OrthoDB" id="2973320at2759"/>
<feature type="domain" description="NB-ARC" evidence="6">
    <location>
        <begin position="174"/>
        <end position="351"/>
    </location>
</feature>
<dbReference type="AlphaFoldDB" id="V7CH80"/>
<dbReference type="PRINTS" id="PR00364">
    <property type="entry name" value="DISEASERSIST"/>
</dbReference>
<dbReference type="PANTHER" id="PTHR36766:SF42">
    <property type="entry name" value="NB-ARC DOMAIN DISEASE RESISTANCE PROTEIN"/>
    <property type="match status" value="1"/>
</dbReference>
<gene>
    <name evidence="11" type="ORF">PHAVU_002G075300g</name>
</gene>
<evidence type="ECO:0000256" key="3">
    <source>
        <dbReference type="ARBA" id="ARBA00022741"/>
    </source>
</evidence>
<dbReference type="Pfam" id="PF18052">
    <property type="entry name" value="Rx_N"/>
    <property type="match status" value="1"/>
</dbReference>
<dbReference type="Gene3D" id="3.40.50.300">
    <property type="entry name" value="P-loop containing nucleotide triphosphate hydrolases"/>
    <property type="match status" value="1"/>
</dbReference>
<feature type="domain" description="Disease resistance N-terminal" evidence="7">
    <location>
        <begin position="5"/>
        <end position="88"/>
    </location>
</feature>
<dbReference type="Gene3D" id="3.80.10.10">
    <property type="entry name" value="Ribonuclease Inhibitor"/>
    <property type="match status" value="2"/>
</dbReference>
<dbReference type="PANTHER" id="PTHR36766">
    <property type="entry name" value="PLANT BROAD-SPECTRUM MILDEW RESISTANCE PROTEIN RPW8"/>
    <property type="match status" value="1"/>
</dbReference>
<dbReference type="InterPro" id="IPR036388">
    <property type="entry name" value="WH-like_DNA-bd_sf"/>
</dbReference>
<dbReference type="InterPro" id="IPR032675">
    <property type="entry name" value="LRR_dom_sf"/>
</dbReference>
<organism evidence="11 12">
    <name type="scientific">Phaseolus vulgaris</name>
    <name type="common">Kidney bean</name>
    <name type="synonym">French bean</name>
    <dbReference type="NCBI Taxonomy" id="3885"/>
    <lineage>
        <taxon>Eukaryota</taxon>
        <taxon>Viridiplantae</taxon>
        <taxon>Streptophyta</taxon>
        <taxon>Embryophyta</taxon>
        <taxon>Tracheophyta</taxon>
        <taxon>Spermatophyta</taxon>
        <taxon>Magnoliopsida</taxon>
        <taxon>eudicotyledons</taxon>
        <taxon>Gunneridae</taxon>
        <taxon>Pentapetalae</taxon>
        <taxon>rosids</taxon>
        <taxon>fabids</taxon>
        <taxon>Fabales</taxon>
        <taxon>Fabaceae</taxon>
        <taxon>Papilionoideae</taxon>
        <taxon>50 kb inversion clade</taxon>
        <taxon>NPAAA clade</taxon>
        <taxon>indigoferoid/millettioid clade</taxon>
        <taxon>Phaseoleae</taxon>
        <taxon>Phaseolus</taxon>
    </lineage>
</organism>
<keyword evidence="3" id="KW-0547">Nucleotide-binding</keyword>
<dbReference type="InterPro" id="IPR027417">
    <property type="entry name" value="P-loop_NTPase"/>
</dbReference>
<dbReference type="Gene3D" id="1.10.8.430">
    <property type="entry name" value="Helical domain of apoptotic protease-activating factors"/>
    <property type="match status" value="1"/>
</dbReference>
<dbReference type="Pfam" id="PF25019">
    <property type="entry name" value="LRR_R13L1-DRL21"/>
    <property type="match status" value="1"/>
</dbReference>
<feature type="domain" description="R13L1/DRL21-like LRR repeat region" evidence="10">
    <location>
        <begin position="682"/>
        <end position="805"/>
    </location>
</feature>
<protein>
    <recommendedName>
        <fullName evidence="13">Disease resistance protein RGA3</fullName>
    </recommendedName>
</protein>
<dbReference type="Pfam" id="PF23559">
    <property type="entry name" value="WHD_DRP"/>
    <property type="match status" value="1"/>
</dbReference>
<feature type="domain" description="Disease resistance protein winged helix" evidence="9">
    <location>
        <begin position="435"/>
        <end position="506"/>
    </location>
</feature>
<dbReference type="Proteomes" id="UP000000226">
    <property type="component" value="Chromosome 2"/>
</dbReference>
<keyword evidence="12" id="KW-1185">Reference proteome</keyword>
<evidence type="ECO:0000256" key="4">
    <source>
        <dbReference type="ARBA" id="ARBA00022821"/>
    </source>
</evidence>
<evidence type="ECO:0000259" key="8">
    <source>
        <dbReference type="Pfam" id="PF23247"/>
    </source>
</evidence>
<dbReference type="GO" id="GO:0006952">
    <property type="term" value="P:defense response"/>
    <property type="evidence" value="ECO:0007669"/>
    <property type="project" value="UniProtKB-KW"/>
</dbReference>
<keyword evidence="4" id="KW-0611">Plant defense</keyword>